<dbReference type="SUPFAM" id="SSF52833">
    <property type="entry name" value="Thioredoxin-like"/>
    <property type="match status" value="1"/>
</dbReference>
<protein>
    <recommendedName>
        <fullName evidence="5">Phosducin thioredoxin-like domain-containing protein</fullName>
    </recommendedName>
</protein>
<reference evidence="3" key="2">
    <citation type="submission" date="2013-10" db="EMBL/GenBank/DDBJ databases">
        <authorList>
            <person name="Aslett M."/>
        </authorList>
    </citation>
    <scope>NUCLEOTIDE SEQUENCE [LARGE SCALE GENOMIC DNA]</scope>
    <source>
        <strain evidence="3">Houghton</strain>
    </source>
</reference>
<dbReference type="GO" id="GO:0005737">
    <property type="term" value="C:cytoplasm"/>
    <property type="evidence" value="ECO:0007669"/>
    <property type="project" value="TreeGrafter"/>
</dbReference>
<dbReference type="OrthoDB" id="330904at2759"/>
<dbReference type="Gene3D" id="3.40.30.10">
    <property type="entry name" value="Glutaredoxin"/>
    <property type="match status" value="1"/>
</dbReference>
<evidence type="ECO:0000256" key="2">
    <source>
        <dbReference type="SAM" id="MobiDB-lite"/>
    </source>
</evidence>
<keyword evidence="4" id="KW-1185">Reference proteome</keyword>
<dbReference type="InterPro" id="IPR036249">
    <property type="entry name" value="Thioredoxin-like_sf"/>
</dbReference>
<reference evidence="3" key="1">
    <citation type="submission" date="2013-10" db="EMBL/GenBank/DDBJ databases">
        <title>Genomic analysis of the causative agents of coccidiosis in chickens.</title>
        <authorList>
            <person name="Reid A.J."/>
            <person name="Blake D."/>
            <person name="Billington K."/>
            <person name="Browne H."/>
            <person name="Dunn M."/>
            <person name="Hung S."/>
            <person name="Kawahara F."/>
            <person name="Miranda-Saavedra D."/>
            <person name="Mourier T."/>
            <person name="Nagra H."/>
            <person name="Otto T.D."/>
            <person name="Rawlings N."/>
            <person name="Sanchez A."/>
            <person name="Sanders M."/>
            <person name="Subramaniam C."/>
            <person name="Tay Y."/>
            <person name="Dear P."/>
            <person name="Doerig C."/>
            <person name="Gruber A."/>
            <person name="Parkinson J."/>
            <person name="Shirley M."/>
            <person name="Wan K.L."/>
            <person name="Berriman M."/>
            <person name="Tomley F."/>
            <person name="Pain A."/>
        </authorList>
    </citation>
    <scope>NUCLEOTIDE SEQUENCE [LARGE SCALE GENOMIC DNA]</scope>
    <source>
        <strain evidence="3">Houghton</strain>
    </source>
</reference>
<evidence type="ECO:0008006" key="5">
    <source>
        <dbReference type="Google" id="ProtNLM"/>
    </source>
</evidence>
<accession>U6GXL5</accession>
<sequence>MSTTHPDDIETEWDSLQRKFGNLPPKPVRETEEEKTKQLVDALESVDPLASKSLSQLDELEDDIEEDVLQKYREKRIQELKRQQKRNRFGEIIQISKDDFVKEVTEASAEDPDADEDEAAADKQQQQQQQQQGGGGTYVVVNLYSEKRLGVFKGLNKVSASDEETSEEETDRRRQLIRDKGYASTTLDRIISRTR</sequence>
<proteinExistence type="inferred from homology"/>
<feature type="compositionally biased region" description="Low complexity" evidence="2">
    <location>
        <begin position="122"/>
        <end position="131"/>
    </location>
</feature>
<dbReference type="InterPro" id="IPR051498">
    <property type="entry name" value="Phosducin-like_chap/apop_reg"/>
</dbReference>
<dbReference type="RefSeq" id="XP_013247578.1">
    <property type="nucleotide sequence ID" value="XM_013392124.1"/>
</dbReference>
<dbReference type="EMBL" id="HG673389">
    <property type="protein sequence ID" value="CDI83284.1"/>
    <property type="molecule type" value="Genomic_DNA"/>
</dbReference>
<name>U6GXL5_EIMAC</name>
<feature type="region of interest" description="Disordered" evidence="2">
    <location>
        <begin position="1"/>
        <end position="33"/>
    </location>
</feature>
<dbReference type="PANTHER" id="PTHR45809">
    <property type="entry name" value="VIRAL IAP-ASSOCIATED FACTOR HOMOLOG"/>
    <property type="match status" value="1"/>
</dbReference>
<organism evidence="3 4">
    <name type="scientific">Eimeria acervulina</name>
    <name type="common">Coccidian parasite</name>
    <dbReference type="NCBI Taxonomy" id="5801"/>
    <lineage>
        <taxon>Eukaryota</taxon>
        <taxon>Sar</taxon>
        <taxon>Alveolata</taxon>
        <taxon>Apicomplexa</taxon>
        <taxon>Conoidasida</taxon>
        <taxon>Coccidia</taxon>
        <taxon>Eucoccidiorida</taxon>
        <taxon>Eimeriorina</taxon>
        <taxon>Eimeriidae</taxon>
        <taxon>Eimeria</taxon>
    </lineage>
</organism>
<dbReference type="VEuPathDB" id="ToxoDB:EAH_00035230"/>
<evidence type="ECO:0000256" key="1">
    <source>
        <dbReference type="ARBA" id="ARBA00009686"/>
    </source>
</evidence>
<gene>
    <name evidence="3" type="ORF">EAH_00035230</name>
</gene>
<dbReference type="GeneID" id="25271593"/>
<feature type="region of interest" description="Disordered" evidence="2">
    <location>
        <begin position="104"/>
        <end position="136"/>
    </location>
</feature>
<dbReference type="PANTHER" id="PTHR45809:SF3">
    <property type="entry name" value="VIRAL IAP-ASSOCIATED FACTOR HOMOLOG"/>
    <property type="match status" value="1"/>
</dbReference>
<evidence type="ECO:0000313" key="4">
    <source>
        <dbReference type="Proteomes" id="UP000018050"/>
    </source>
</evidence>
<comment type="similarity">
    <text evidence="1">Belongs to the phosducin family.</text>
</comment>
<feature type="compositionally biased region" description="Basic and acidic residues" evidence="2">
    <location>
        <begin position="170"/>
        <end position="180"/>
    </location>
</feature>
<evidence type="ECO:0000313" key="3">
    <source>
        <dbReference type="EMBL" id="CDI83284.1"/>
    </source>
</evidence>
<feature type="region of interest" description="Disordered" evidence="2">
    <location>
        <begin position="156"/>
        <end position="180"/>
    </location>
</feature>
<dbReference type="GO" id="GO:0006457">
    <property type="term" value="P:protein folding"/>
    <property type="evidence" value="ECO:0007669"/>
    <property type="project" value="TreeGrafter"/>
</dbReference>
<feature type="compositionally biased region" description="Acidic residues" evidence="2">
    <location>
        <begin position="108"/>
        <end position="119"/>
    </location>
</feature>
<dbReference type="AlphaFoldDB" id="U6GXL5"/>
<dbReference type="Proteomes" id="UP000018050">
    <property type="component" value="Unassembled WGS sequence"/>
</dbReference>